<feature type="region of interest" description="Disordered" evidence="4">
    <location>
        <begin position="3541"/>
        <end position="3560"/>
    </location>
</feature>
<dbReference type="CDD" id="cd14306">
    <property type="entry name" value="UBA_VP13D"/>
    <property type="match status" value="1"/>
</dbReference>
<dbReference type="InterPro" id="IPR009543">
    <property type="entry name" value="VPS13_VAB"/>
</dbReference>
<dbReference type="PROSITE" id="PS50030">
    <property type="entry name" value="UBA"/>
    <property type="match status" value="1"/>
</dbReference>
<dbReference type="GO" id="GO:0006623">
    <property type="term" value="P:protein targeting to vacuole"/>
    <property type="evidence" value="ECO:0007669"/>
    <property type="project" value="TreeGrafter"/>
</dbReference>
<dbReference type="SUPFAM" id="SSF50370">
    <property type="entry name" value="Ricin B-like lectins"/>
    <property type="match status" value="1"/>
</dbReference>
<evidence type="ECO:0000256" key="1">
    <source>
        <dbReference type="ARBA" id="ARBA00006545"/>
    </source>
</evidence>
<dbReference type="Pfam" id="PF25037">
    <property type="entry name" value="VPS13_C"/>
    <property type="match status" value="1"/>
</dbReference>
<dbReference type="Pfam" id="PF12624">
    <property type="entry name" value="VPS13_N"/>
    <property type="match status" value="1"/>
</dbReference>
<dbReference type="InterPro" id="IPR056748">
    <property type="entry name" value="VPS13-like_C"/>
</dbReference>
<feature type="region of interest" description="Disordered" evidence="4">
    <location>
        <begin position="1788"/>
        <end position="1822"/>
    </location>
</feature>
<evidence type="ECO:0000313" key="7">
    <source>
        <dbReference type="Proteomes" id="UP000807504"/>
    </source>
</evidence>
<dbReference type="SUPFAM" id="SSF46934">
    <property type="entry name" value="UBA-like"/>
    <property type="match status" value="1"/>
</dbReference>
<evidence type="ECO:0000313" key="6">
    <source>
        <dbReference type="EMBL" id="KAF8770428.1"/>
    </source>
</evidence>
<evidence type="ECO:0000256" key="2">
    <source>
        <dbReference type="ARBA" id="ARBA00022448"/>
    </source>
</evidence>
<comment type="similarity">
    <text evidence="1">Belongs to the VPS13 family.</text>
</comment>
<dbReference type="InterPro" id="IPR026854">
    <property type="entry name" value="VPS13_N"/>
</dbReference>
<organism evidence="6 7">
    <name type="scientific">Argiope bruennichi</name>
    <name type="common">Wasp spider</name>
    <name type="synonym">Aranea bruennichi</name>
    <dbReference type="NCBI Taxonomy" id="94029"/>
    <lineage>
        <taxon>Eukaryota</taxon>
        <taxon>Metazoa</taxon>
        <taxon>Ecdysozoa</taxon>
        <taxon>Arthropoda</taxon>
        <taxon>Chelicerata</taxon>
        <taxon>Arachnida</taxon>
        <taxon>Araneae</taxon>
        <taxon>Araneomorphae</taxon>
        <taxon>Entelegynae</taxon>
        <taxon>Araneoidea</taxon>
        <taxon>Araneidae</taxon>
        <taxon>Argiope</taxon>
    </lineage>
</organism>
<dbReference type="Pfam" id="PF25033">
    <property type="entry name" value="VPS13_M"/>
    <property type="match status" value="1"/>
</dbReference>
<keyword evidence="2" id="KW-0813">Transport</keyword>
<dbReference type="EMBL" id="JABXBU010002228">
    <property type="protein sequence ID" value="KAF8770428.1"/>
    <property type="molecule type" value="Genomic_DNA"/>
</dbReference>
<dbReference type="Gene3D" id="1.10.8.10">
    <property type="entry name" value="DNA helicase RuvA subunit, C-terminal domain"/>
    <property type="match status" value="1"/>
</dbReference>
<feature type="region of interest" description="Disordered" evidence="4">
    <location>
        <begin position="1024"/>
        <end position="1067"/>
    </location>
</feature>
<keyword evidence="7" id="KW-1185">Reference proteome</keyword>
<feature type="compositionally biased region" description="Low complexity" evidence="4">
    <location>
        <begin position="1035"/>
        <end position="1067"/>
    </location>
</feature>
<evidence type="ECO:0000259" key="5">
    <source>
        <dbReference type="PROSITE" id="PS50030"/>
    </source>
</evidence>
<proteinExistence type="inferred from homology"/>
<dbReference type="GO" id="GO:0006869">
    <property type="term" value="P:lipid transport"/>
    <property type="evidence" value="ECO:0007669"/>
    <property type="project" value="UniProtKB-KW"/>
</dbReference>
<comment type="caution">
    <text evidence="6">The sequence shown here is derived from an EMBL/GenBank/DDBJ whole genome shotgun (WGS) entry which is preliminary data.</text>
</comment>
<dbReference type="InterPro" id="IPR015940">
    <property type="entry name" value="UBA"/>
</dbReference>
<evidence type="ECO:0000256" key="3">
    <source>
        <dbReference type="ARBA" id="ARBA00023055"/>
    </source>
</evidence>
<dbReference type="InterPro" id="IPR041969">
    <property type="entry name" value="VP13D_UBA"/>
</dbReference>
<dbReference type="Proteomes" id="UP000807504">
    <property type="component" value="Unassembled WGS sequence"/>
</dbReference>
<feature type="compositionally biased region" description="Low complexity" evidence="4">
    <location>
        <begin position="3719"/>
        <end position="3728"/>
    </location>
</feature>
<feature type="region of interest" description="Disordered" evidence="4">
    <location>
        <begin position="3707"/>
        <end position="3728"/>
    </location>
</feature>
<name>A0A8T0EGA0_ARGBR</name>
<dbReference type="InterPro" id="IPR035992">
    <property type="entry name" value="Ricin_B-like_lectins"/>
</dbReference>
<feature type="domain" description="UBA" evidence="5">
    <location>
        <begin position="2592"/>
        <end position="2633"/>
    </location>
</feature>
<dbReference type="GO" id="GO:0007005">
    <property type="term" value="P:mitochondrion organization"/>
    <property type="evidence" value="ECO:0007669"/>
    <property type="project" value="TreeGrafter"/>
</dbReference>
<gene>
    <name evidence="6" type="ORF">HNY73_017958</name>
</gene>
<dbReference type="GO" id="GO:0045053">
    <property type="term" value="P:protein retention in Golgi apparatus"/>
    <property type="evidence" value="ECO:0007669"/>
    <property type="project" value="TreeGrafter"/>
</dbReference>
<reference evidence="6" key="2">
    <citation type="submission" date="2020-06" db="EMBL/GenBank/DDBJ databases">
        <authorList>
            <person name="Sheffer M."/>
        </authorList>
    </citation>
    <scope>NUCLEOTIDE SEQUENCE</scope>
</reference>
<accession>A0A8T0EGA0</accession>
<feature type="compositionally biased region" description="Polar residues" evidence="4">
    <location>
        <begin position="1788"/>
        <end position="1797"/>
    </location>
</feature>
<dbReference type="SMART" id="SM00165">
    <property type="entry name" value="UBA"/>
    <property type="match status" value="1"/>
</dbReference>
<protein>
    <submittedName>
        <fullName evidence="6">Vacuolar protein sorting-associated protein 13D like protein</fullName>
    </submittedName>
</protein>
<dbReference type="PANTHER" id="PTHR16166">
    <property type="entry name" value="VACUOLAR PROTEIN SORTING-ASSOCIATED PROTEIN VPS13"/>
    <property type="match status" value="1"/>
</dbReference>
<sequence>MLEGLAAWILNTYVGEYLENLNTDQLSIGLLQGEVELENLPLRKDALKFLELPVQIHSGFVGKIKLQIPVSRLRSEPWVIFIEQLFLIAGPILSSEYDEKADEEAALSRKLAQLEALEAKSKGVQDSKQNESYYTNWMSYGTSLMANIIENVQLKIKNVHIRYEDGESCLNQNFACGILIHSLSAQSTDQNWVPKFVRRDDSEFMWKLLELQGLSLYWDTNSDILSNLDQKEMMATMGKHFESPSSTAHEYILAPVNADAHLTRNCSSKPLRSRFIPRIICDINLEKIPLSLSEIQYRQMMECVKSLEVLDVRWKYRKWRPNVPVKNNARKWWSYAITAHLEPLRKQNRACTWTFALERAHDITEYSRVYQEYLNKSELSPDSKAWKEDLEKKLSFELLCLLRELVAKKIERSNSSDVKDEQSKGKGFLQWMFPSWGGWYSDNSGADVVDSVKSDQSEVEELKSHLEEEILDVLDSADDDSLLKRDTVFAQLNFSLSQGTFSLLQSESSVTSPTSKSPSRQMKSIIDLEFSDVSTKLETRPRNSSFLFEIKLGALYLHDRIYSDSHFPHIVAPQNRDVSFLYTKSSNITVFPLPSFLNQKSEESDTGSYLFELSYEKKPFTIHADHRLNITTRALDVVYNPQVLRYIADFFSLHHGKTSTDFSLSELKLTAAAKARYETLKQQTKAELQQKWDEILDGEDKTVYSRGWNIELNISAPQIIIPEDICDKNSTVVVFDLGKLHFYNARTEEIDKTTPSSDDLDDDEDFITPCSTPQELIERAKKANELMEMMSNQKDAQVLKEHIYEKYTLELSNIQILVSRLKDNWRFAQLRGTSTMHILDRFSITVQTERRMVYTQDPEWPSIAVTGNLPKLTVHISEQKVNALQTCVDVINSPIRYKSVRKAASYYTGVNSYDFVEHFNEKSFKEKNVCEISKEISESHTDLNENSLIFLMEFCIDQMSFDVQSRGHSVAELQVTGVKTTLSKHPHDVSLSLCVHSLLLVDALQTYGQDFELLLASHKHLSMDSTSGSLRDSEPNSPASPASPDPISSPQIGKSAPTPPAALSAALSTLKSSSKTAEPSRKWFSSLSVPKTEQYVSDALITMEFSWIESPATEADVTEVLQIGTVQFNNLDVIANQETIVELVDFVKRIALERTRKSVNGKLSPVEELNKLISEKEGSSKKYISRTEITFDFHRLNILLLRAVSQKHSTLGQKVATATISGARIQATIGSVIEIQGSLGGLQVLDLITENTKHQKIISIGYDPLTVQPVDLLNILEEGMYKPLNHSTPSEPHYALTFAITRGDKAESQGEMGSPQDLPKFAKDKQQGYLNVNLRMASLCYTHSPRLLYELSSCATEFKAYMSSLASSIKSAATEVAKGIVSKRTGSISASLHGNNPEVMMRSRFESTDDIADDLVFLNTDAEDVTVDLKLDVLLQTPVVAFPSSPQSPQVLVAHLGRIAIQKGVTGLLSSQQFSIDLTELNKDNTVFIEVRDMNMHFVNVEQKAQVSTSLKSSSETVILPSLSSKDLYACDDKNQLIIHDTVLEIIFSSHKSDIASEMVPSILDANSSIHYEQNSDPNQVEIRGKVVNPLRVVLTKHQFRQMMKVLDNLTYTADTNLASDVKQSTFVSTLETCDELSLLKIKPDASQIATKLQNSVKVSFELPDLITELRDDLTDREEGIVSITFQEFLLEYQMDKMHEATLQVTLHSLLMEDLRNNEVSNHCYLMSSVNQTKTKSFTYPVPPKSNFISTSCPSLTEATLVFPNISSVSLPDRLCTQNMFSLNSGRKLSGTRTIQRSRSKTEENYPSTPPPSPTASNDIRSPTSDALVSINVSLIDKKSPHFATKYNKVSQFIDIDFNSLDIILNLQTWVMVIDFFSSGGDEIEKMVLDRNNSVMKSERKIENELPKEVSNSEIRLKVRSLTVVLNKPEYKLASANISNYISEMSFQESNYTIKGTLGRISVSDLSPHGYLYPEKFITTGSEALHFDVFKYCNTSPTEQNDFDMSVKCQMSSVQYIHTQRFLTEVTTFFRHFNEMQELIRRIRLAASGADVNPENTRGSRIKLDISAGSPVIAIPQSASMTDVLVADLGQITVCNTFLPYGSKGTIFYNEKNDDSKPPAHKKLKRTKNRDSADILKSLLQQNECLLDVINVELADMDLYSAVYIPCKKSKKRGSNISSPDSRDLIFPSFIIRKQGNDLLQQKFMLQVQVERNLDSATSHLAPDWTVEGVVSSVYVTLDRKQYKLIFGVLNQNLGEPLEEFSFDPNTESEQFLLMDTDEKAWTTMAIHMDLVNVSLELIRNDGIVNKPSECSLAKFDFIKSRLSYEAYSDNSRDIDLVSNKIQVLDIRYKDAPVNNRPNVFTKVLQPTNTNDNNGSTLQAEVHYRITNDFTRFTVLLNNMRMMGVFEFLGSVLDFLTVPSNATPQKEIADQQKESNINKNLNKTQGNFEMKINVTDSEFVVVEDTSMWDSNAVILKATAVFTWKPDYQEKPLSCSLQNLEVFSCILGVEDDTALSIIDPLSVSIEILSKTNSPIIQLESSEIQHVLEISAVNLNLRLSYYDITMFLKIFDSIKRQIAFYSKPAALVSSLPGAMTSSPSIDCLIALGFSAPDCQNALEICKGNINDAALWLTQHATPLDASTSPVKYDDSSSIKRRIINVISAEIRLTSFSLCIIDDCRDADVPVVELSLSEVQFVQKFFNSPEGYGNFSFSAEYYNRALSGWEPAIEPWKCSVKWKIQPMQSKDGKKFTFNISSPDSINFNVTTSLIELFKTVKKNWTEEYLNINNRNKESVPTDMNSPGCYRRRLPFMPFALKNDTGGKIWFATQITSVKQQSLDLENDNLPAQNSKFSLSWTEVPAGNLVPVPFESRSKIRHKDSHSMKLHQIIVKAEGWHPAAPVSVDRVGTYFRHASPQSHVASAYTERLPARIVFVVALEGSARKLITVQSSLLVSNKLEDAIELKLENSTLQFGLKSMSMYLVPQQTLPVPLHFVYAQLWARPVDKFVAFCNHVIHWNDVKKPGEVQGGLRKCNSIQKTSEFYKFLVLTKRRRFPSEKEINFFPSAIDSMHNRTPPAHRIYFVPCLEVVNLLPYELHFYLKDTNLSGFVKPGKRKSVHSIDISEQFYIKFFLENFKRCKDLPLSSSSRHFPSRIELRDNQDRMLMLQLKVQYLPGGGLKLFVSAPFWLVNRTGLPLVFKQEGTQIEAAGQFEEHELARCMAPLLFSFPDHDSSTMCNMRIGRSLHVDGIPQWCMRFSLEKGVRVRRLHVMRKDSRPDLVYNIGIDVRAGKGKYGDTHIVTLSPRYYLDNSSSHKLEFCQLFATKDNRNFVLSAMSNSSLPFHWPRIDLDNLLCVRQPDIEDCHWSGGFPIDNIKSFHINMRDGQGKSNFLRVEIILQGATFFIVFTDADRLPPPFRIDNHSEVSITYYQTNVEQERLKTSIRAHTSVSYAFDEPTLPPYITLCAPGGSAATYNMNIFREGSQLFYENFIYIIFTGTFSEDSISSVPSNLANKEYVLDVPYGNKIVINKREAGKRSQLWRMTSTGMLQHEGSSPPRDPHKPNSANNAKTMVLDIADLGPQPGEYTNLILRKPDPRRKHTQTWKFTSDGRLCCGYPNMYVQSRDGFKGLRRGTDVVLGPTMPVSFVTLDSGIPIEQAISRKKLRGGSGVLTVKVIPDGPTRVLQITDIKRKQIMTRSSPSSDWVVVEENLHNKPNDIESSDHSPDGSSSQQSNNGFEDIEMQISLQLPRGLGISLVNYSCEELIYIWLHNIMVEYNKASSYHSLDGSIKDIQVDNQLRDAEKPVMLYVTEQSMSDEQRHLPALHFTVQRICTPVINAEIFKHLIVTMKNLTIQLEEKHLLKLFQFFGYDQSENEGERTDERDGNQSQRSITKSMAYEKRYYFSTLKLVLQQIKLSVLTSSNLSLDLLQVKKKMRLTLIKFEDATIELDAFVRVHPFETAGFLIDSIIEHYKEELKSEAVKILGAVDFLGNPLGLMNDVSDGISKLIHEGSVGGLIKNVTHGISDSAAKLTGSMSDGLGVVTMDDKHQRIRKQIRQQSAARGNDHLMAGLKGLGFGLIGGVTSVFTQTYEGAVQEGVQGFFSGLGKGIVGTVAKPAVGFLDFASGAASAMRDTSKGSSHSVLVRTRPPRICVGSGGLLPRYSFQQALGQEFLYNLNDRNYNELFIAKEQIQSGSEDLHALISNEHVYFLSSGMPSSSNVVLKVPFTDLFKCSYVYSDAGVIGEVRHYLQLIMKADNATGSITVPSDSGSRRHSRSTSIEPLCKKPQVRCDSAEIAQKVAMQINYAKSLHEERTYMVVADDEFDEDKD</sequence>
<reference evidence="6" key="1">
    <citation type="journal article" date="2020" name="bioRxiv">
        <title>Chromosome-level reference genome of the European wasp spider Argiope bruennichi: a resource for studies on range expansion and evolutionary adaptation.</title>
        <authorList>
            <person name="Sheffer M.M."/>
            <person name="Hoppe A."/>
            <person name="Krehenwinkel H."/>
            <person name="Uhl G."/>
            <person name="Kuss A.W."/>
            <person name="Jensen L."/>
            <person name="Jensen C."/>
            <person name="Gillespie R.G."/>
            <person name="Hoff K.J."/>
            <person name="Prost S."/>
        </authorList>
    </citation>
    <scope>NUCLEOTIDE SEQUENCE</scope>
</reference>
<dbReference type="CDD" id="cd23453">
    <property type="entry name" value="beta-trefoil_Ricin_VPS13D"/>
    <property type="match status" value="1"/>
</dbReference>
<dbReference type="InterPro" id="IPR026847">
    <property type="entry name" value="VPS13"/>
</dbReference>
<dbReference type="InterPro" id="IPR056747">
    <property type="entry name" value="VPS13-like_M"/>
</dbReference>
<dbReference type="InterPro" id="IPR009060">
    <property type="entry name" value="UBA-like_sf"/>
</dbReference>
<feature type="compositionally biased region" description="Basic and acidic residues" evidence="4">
    <location>
        <begin position="3707"/>
        <end position="3718"/>
    </location>
</feature>
<dbReference type="PANTHER" id="PTHR16166:SF141">
    <property type="entry name" value="INTERMEMBRANE LIPID TRANSFER PROTEIN VPS13D"/>
    <property type="match status" value="1"/>
</dbReference>
<keyword evidence="3" id="KW-0445">Lipid transport</keyword>
<dbReference type="Pfam" id="PF25036">
    <property type="entry name" value="VPS13_VAB"/>
    <property type="match status" value="1"/>
</dbReference>
<evidence type="ECO:0000256" key="4">
    <source>
        <dbReference type="SAM" id="MobiDB-lite"/>
    </source>
</evidence>